<feature type="compositionally biased region" description="Polar residues" evidence="6">
    <location>
        <begin position="600"/>
        <end position="611"/>
    </location>
</feature>
<dbReference type="GO" id="GO:0004713">
    <property type="term" value="F:protein tyrosine kinase activity"/>
    <property type="evidence" value="ECO:0007669"/>
    <property type="project" value="TreeGrafter"/>
</dbReference>
<dbReference type="Pfam" id="PF00069">
    <property type="entry name" value="Pkinase"/>
    <property type="match status" value="1"/>
</dbReference>
<feature type="region of interest" description="Disordered" evidence="6">
    <location>
        <begin position="986"/>
        <end position="1018"/>
    </location>
</feature>
<keyword evidence="2" id="KW-0547">Nucleotide-binding</keyword>
<feature type="region of interest" description="Disordered" evidence="6">
    <location>
        <begin position="413"/>
        <end position="456"/>
    </location>
</feature>
<evidence type="ECO:0000256" key="3">
    <source>
        <dbReference type="ARBA" id="ARBA00022777"/>
    </source>
</evidence>
<feature type="compositionally biased region" description="Low complexity" evidence="6">
    <location>
        <begin position="1"/>
        <end position="18"/>
    </location>
</feature>
<evidence type="ECO:0000313" key="8">
    <source>
        <dbReference type="EMBL" id="CAF9924155.1"/>
    </source>
</evidence>
<feature type="compositionally biased region" description="Polar residues" evidence="6">
    <location>
        <begin position="507"/>
        <end position="517"/>
    </location>
</feature>
<feature type="compositionally biased region" description="Polar residues" evidence="6">
    <location>
        <begin position="46"/>
        <end position="64"/>
    </location>
</feature>
<dbReference type="EMBL" id="CAJPDS010000035">
    <property type="protein sequence ID" value="CAF9924155.1"/>
    <property type="molecule type" value="Genomic_DNA"/>
</dbReference>
<evidence type="ECO:0000313" key="9">
    <source>
        <dbReference type="Proteomes" id="UP000664521"/>
    </source>
</evidence>
<evidence type="ECO:0000259" key="7">
    <source>
        <dbReference type="PROSITE" id="PS50011"/>
    </source>
</evidence>
<evidence type="ECO:0000256" key="2">
    <source>
        <dbReference type="ARBA" id="ARBA00022741"/>
    </source>
</evidence>
<comment type="caution">
    <text evidence="8">The sequence shown here is derived from an EMBL/GenBank/DDBJ whole genome shotgun (WGS) entry which is preliminary data.</text>
</comment>
<dbReference type="InterPro" id="IPR011009">
    <property type="entry name" value="Kinase-like_dom_sf"/>
</dbReference>
<feature type="compositionally biased region" description="Basic and acidic residues" evidence="6">
    <location>
        <begin position="628"/>
        <end position="642"/>
    </location>
</feature>
<dbReference type="Proteomes" id="UP000664521">
    <property type="component" value="Unassembled WGS sequence"/>
</dbReference>
<dbReference type="InterPro" id="IPR050339">
    <property type="entry name" value="CC_SR_Kinase"/>
</dbReference>
<feature type="region of interest" description="Disordered" evidence="6">
    <location>
        <begin position="479"/>
        <end position="517"/>
    </location>
</feature>
<feature type="compositionally biased region" description="Low complexity" evidence="6">
    <location>
        <begin position="178"/>
        <end position="206"/>
    </location>
</feature>
<dbReference type="PROSITE" id="PS00108">
    <property type="entry name" value="PROTEIN_KINASE_ST"/>
    <property type="match status" value="1"/>
</dbReference>
<dbReference type="GO" id="GO:0005737">
    <property type="term" value="C:cytoplasm"/>
    <property type="evidence" value="ECO:0007669"/>
    <property type="project" value="TreeGrafter"/>
</dbReference>
<feature type="region of interest" description="Disordered" evidence="6">
    <location>
        <begin position="579"/>
        <end position="651"/>
    </location>
</feature>
<feature type="compositionally biased region" description="Polar residues" evidence="6">
    <location>
        <begin position="949"/>
        <end position="958"/>
    </location>
</feature>
<dbReference type="GO" id="GO:0005524">
    <property type="term" value="F:ATP binding"/>
    <property type="evidence" value="ECO:0007669"/>
    <property type="project" value="UniProtKB-KW"/>
</dbReference>
<dbReference type="InterPro" id="IPR008271">
    <property type="entry name" value="Ser/Thr_kinase_AS"/>
</dbReference>
<feature type="compositionally biased region" description="Polar residues" evidence="6">
    <location>
        <begin position="579"/>
        <end position="591"/>
    </location>
</feature>
<dbReference type="Gene3D" id="1.10.510.10">
    <property type="entry name" value="Transferase(Phosphotransferase) domain 1"/>
    <property type="match status" value="1"/>
</dbReference>
<reference evidence="8" key="1">
    <citation type="submission" date="2021-03" db="EMBL/GenBank/DDBJ databases">
        <authorList>
            <person name="Tagirdzhanova G."/>
        </authorList>
    </citation>
    <scope>NUCLEOTIDE SEQUENCE</scope>
</reference>
<name>A0A8H3IQZ6_9LECA</name>
<dbReference type="SMART" id="SM00220">
    <property type="entry name" value="S_TKc"/>
    <property type="match status" value="1"/>
</dbReference>
<feature type="region of interest" description="Disordered" evidence="6">
    <location>
        <begin position="161"/>
        <end position="363"/>
    </location>
</feature>
<evidence type="ECO:0000256" key="1">
    <source>
        <dbReference type="ARBA" id="ARBA00022679"/>
    </source>
</evidence>
<sequence>MATPSSTTVPDSTPVRPRSVVRKLSPMRSSNRSGNGHRSPGKRTLSECSDNGNATPQSSAGSSSDDIENRVGGTSGDERDRTTAAPVKSAWLGDSDSTFAPHRALSRNSGLGAYPAKSSPLKRSDGVMNLDHTGFGNPSAKRRSLHSASFGADFDIFDHEAAYQNADESRRSEDRSSTDSSASPEQTSLFSPLPRRSSSLRRTTLQQRHEKPGLFKSKLVSELGSETYTPGQPSGKRGFRQSLGNLFPSRKPESPFSSGGLPCASAHPMVQQPTLSKGQAHQAQTQRHPLSRTLTQSSSNSSIAEDSPTHVPIRHPGVRRPIVDFSKSLPVGGNKPKALESLSRDQSSQTSSNESSIATPNNYRLARPHPAAFASTGLISKRHKNVDDMQTSFQTSKSHMPDTPCKRHTLMGAPTPAAVPPENPSAKDRRIRHSFGTPSTPFSPHPSRTEPGTFGKGVSIFGSSILKAGAQRRGSFLSVEGENDSQSPVGKGDSQSSNDFDLPPTPTKQALTSSPFQSIHVSTSPAIAATRPTSRPYTEQACKFLSVRPPSRGVDEDSSNEMEASPSLVLRLGNSSTMPASFTRSRLSRNLKSPAPLNRASYTLPSLSSKKSATKRSPLFPASPVNDLFERLSPRTPRDHVVPPDPSGLSISAQGCGEGVQPMEGLTSSASMPPPATPTMLRDSFPGFRGSKSSTTPMHGFQPIEIDRNLLSRFDKVEVVGTGEFSQVYRCSKSQEPKTYFSMPARHTSPRTPLPDRVWAVKKSRKVFAGARDRERKLNEVNALRKLSPSDHTVEFFDSWEDSGHLYIQTEFCEEGTLDLFLIQEGTKGRLDDFRIWKIISELSSGLKHIHDSGFIHLDLKPANVLITFEGTLKIADFGMATPWPAQSDIEGEGDREYIGPEVLKGQFDKPADIFALGLIIFEIAGNVQLPDNGLSWQRLRNGDISDVPSLTFSSDDSTMPRDRSMSSAPDNLSFDDFYSSDSSSDFGDPVALRQSASQPKRPSAARYQREGELAKPPNFMIDSSDQEALDNMVRWMISPEPTARPAADQILSTKGVQWVAKRARAGATVYEGVWGPADEVLADDAEMIDV</sequence>
<evidence type="ECO:0000256" key="5">
    <source>
        <dbReference type="ARBA" id="ARBA00037982"/>
    </source>
</evidence>
<dbReference type="PROSITE" id="PS50011">
    <property type="entry name" value="PROTEIN_KINASE_DOM"/>
    <property type="match status" value="1"/>
</dbReference>
<dbReference type="PANTHER" id="PTHR11042:SF196">
    <property type="entry name" value="MITOSIS INHIBITOR PROTEIN KINASE SWE1"/>
    <property type="match status" value="1"/>
</dbReference>
<dbReference type="GO" id="GO:0005634">
    <property type="term" value="C:nucleus"/>
    <property type="evidence" value="ECO:0007669"/>
    <property type="project" value="TreeGrafter"/>
</dbReference>
<feature type="compositionally biased region" description="Polar residues" evidence="6">
    <location>
        <begin position="271"/>
        <end position="296"/>
    </location>
</feature>
<feature type="compositionally biased region" description="Low complexity" evidence="6">
    <location>
        <begin position="28"/>
        <end position="38"/>
    </location>
</feature>
<organism evidence="8 9">
    <name type="scientific">Heterodermia speciosa</name>
    <dbReference type="NCBI Taxonomy" id="116794"/>
    <lineage>
        <taxon>Eukaryota</taxon>
        <taxon>Fungi</taxon>
        <taxon>Dikarya</taxon>
        <taxon>Ascomycota</taxon>
        <taxon>Pezizomycotina</taxon>
        <taxon>Lecanoromycetes</taxon>
        <taxon>OSLEUM clade</taxon>
        <taxon>Lecanoromycetidae</taxon>
        <taxon>Caliciales</taxon>
        <taxon>Physciaceae</taxon>
        <taxon>Heterodermia</taxon>
    </lineage>
</organism>
<keyword evidence="1" id="KW-0808">Transferase</keyword>
<proteinExistence type="inferred from homology"/>
<evidence type="ECO:0000256" key="4">
    <source>
        <dbReference type="ARBA" id="ARBA00022840"/>
    </source>
</evidence>
<dbReference type="PANTHER" id="PTHR11042">
    <property type="entry name" value="EUKARYOTIC TRANSLATION INITIATION FACTOR 2-ALPHA KINASE EIF2-ALPHA KINASE -RELATED"/>
    <property type="match status" value="1"/>
</dbReference>
<evidence type="ECO:0000256" key="6">
    <source>
        <dbReference type="SAM" id="MobiDB-lite"/>
    </source>
</evidence>
<feature type="compositionally biased region" description="Low complexity" evidence="6">
    <location>
        <begin position="344"/>
        <end position="356"/>
    </location>
</feature>
<keyword evidence="3" id="KW-0418">Kinase</keyword>
<dbReference type="FunFam" id="3.30.200.20:FF:000611">
    <property type="entry name" value="Protein kinase, putative"/>
    <property type="match status" value="1"/>
</dbReference>
<feature type="compositionally biased region" description="Basic and acidic residues" evidence="6">
    <location>
        <begin position="161"/>
        <end position="177"/>
    </location>
</feature>
<keyword evidence="9" id="KW-1185">Reference proteome</keyword>
<dbReference type="Gene3D" id="3.30.200.20">
    <property type="entry name" value="Phosphorylase Kinase, domain 1"/>
    <property type="match status" value="1"/>
</dbReference>
<feature type="region of interest" description="Disordered" evidence="6">
    <location>
        <begin position="948"/>
        <end position="972"/>
    </location>
</feature>
<keyword evidence="4" id="KW-0067">ATP-binding</keyword>
<gene>
    <name evidence="8" type="ORF">HETSPECPRED_005510</name>
</gene>
<dbReference type="SUPFAM" id="SSF56112">
    <property type="entry name" value="Protein kinase-like (PK-like)"/>
    <property type="match status" value="1"/>
</dbReference>
<protein>
    <recommendedName>
        <fullName evidence="7">Protein kinase domain-containing protein</fullName>
    </recommendedName>
</protein>
<feature type="domain" description="Protein kinase" evidence="7">
    <location>
        <begin position="714"/>
        <end position="1060"/>
    </location>
</feature>
<dbReference type="GO" id="GO:0110031">
    <property type="term" value="P:negative regulation of G2/MI transition of meiotic cell cycle"/>
    <property type="evidence" value="ECO:0007669"/>
    <property type="project" value="TreeGrafter"/>
</dbReference>
<feature type="region of interest" description="Disordered" evidence="6">
    <location>
        <begin position="1"/>
        <end position="145"/>
    </location>
</feature>
<dbReference type="AlphaFoldDB" id="A0A8H3IQZ6"/>
<dbReference type="OrthoDB" id="5337378at2759"/>
<accession>A0A8H3IQZ6</accession>
<feature type="compositionally biased region" description="Polar residues" evidence="6">
    <location>
        <begin position="484"/>
        <end position="499"/>
    </location>
</feature>
<comment type="similarity">
    <text evidence="5">Belongs to the protein kinase superfamily. Ser/Thr protein kinase family. GCN2 subfamily.</text>
</comment>
<dbReference type="InterPro" id="IPR000719">
    <property type="entry name" value="Prot_kinase_dom"/>
</dbReference>